<dbReference type="RefSeq" id="WP_106329804.1">
    <property type="nucleotide sequence ID" value="NZ_BOMO01000159.1"/>
</dbReference>
<evidence type="ECO:0000313" key="2">
    <source>
        <dbReference type="Proteomes" id="UP000239415"/>
    </source>
</evidence>
<comment type="caution">
    <text evidence="1">The sequence shown here is derived from an EMBL/GenBank/DDBJ whole genome shotgun (WGS) entry which is preliminary data.</text>
</comment>
<keyword evidence="2" id="KW-1185">Reference proteome</keyword>
<evidence type="ECO:0000313" key="1">
    <source>
        <dbReference type="EMBL" id="PRX12156.1"/>
    </source>
</evidence>
<dbReference type="EMBL" id="PVMZ01000029">
    <property type="protein sequence ID" value="PRX12156.1"/>
    <property type="molecule type" value="Genomic_DNA"/>
</dbReference>
<accession>A0A2T0JWK5</accession>
<proteinExistence type="predicted"/>
<sequence length="477" mass="52274">MLAQFTADGAVFSGRIEFHGRPETVRVARDDLRRLAGYFDERYGPAAGTTVEERLTAVIANLIGRGELREPAAAYWENTERLATHCRRAGIRHVLTRIGNKGQDLTRTYVPLWTATHQGEEWLVSVRVSPTGRGVHFVEGLACPGSPHLLRAHDVTVGLPAFAVLADMIESRTGPRPPDDPCRRAEAFFTGLVAAGEIGPGLAPGEARDRIVAWCAEAGVPHRSTPRKARHDLLNSDRLSLTLSFGATGLHISEHYRPSGGWGSTFSTVDIALADLPALAEHLEQHLGTVITRELLEPRIAGSFATMVSRGLLKPDMPRFGNWGAITGLVIGGGVPSRRYRPLRQAEILHARRTAPGCDYTLNIEIGPTQGIRFFENHEYYARGDDDGAEWSYSVTTEHSALPDLVGHFTSLAGLRPPPAPGLDLEDDLVHYLRELVRTGELTGDLDIEVARDRVAAHFAAAGVAARRDRSHWYNMR</sequence>
<protein>
    <submittedName>
        <fullName evidence="1">Uncharacterized protein</fullName>
    </submittedName>
</protein>
<organism evidence="1 2">
    <name type="scientific">Actinoplanes italicus</name>
    <dbReference type="NCBI Taxonomy" id="113567"/>
    <lineage>
        <taxon>Bacteria</taxon>
        <taxon>Bacillati</taxon>
        <taxon>Actinomycetota</taxon>
        <taxon>Actinomycetes</taxon>
        <taxon>Micromonosporales</taxon>
        <taxon>Micromonosporaceae</taxon>
        <taxon>Actinoplanes</taxon>
    </lineage>
</organism>
<dbReference type="AlphaFoldDB" id="A0A2T0JWK5"/>
<dbReference type="OrthoDB" id="3296624at2"/>
<reference evidence="1 2" key="1">
    <citation type="submission" date="2018-03" db="EMBL/GenBank/DDBJ databases">
        <title>Genomic Encyclopedia of Archaeal and Bacterial Type Strains, Phase II (KMG-II): from individual species to whole genera.</title>
        <authorList>
            <person name="Goeker M."/>
        </authorList>
    </citation>
    <scope>NUCLEOTIDE SEQUENCE [LARGE SCALE GENOMIC DNA]</scope>
    <source>
        <strain evidence="1 2">DSM 43146</strain>
    </source>
</reference>
<name>A0A2T0JWK5_9ACTN</name>
<gene>
    <name evidence="1" type="ORF">CLV67_12913</name>
</gene>
<dbReference type="Proteomes" id="UP000239415">
    <property type="component" value="Unassembled WGS sequence"/>
</dbReference>